<evidence type="ECO:0000256" key="2">
    <source>
        <dbReference type="ARBA" id="ARBA00022475"/>
    </source>
</evidence>
<dbReference type="RefSeq" id="WP_027698273.1">
    <property type="nucleotide sequence ID" value="NZ_DF820484.1"/>
</dbReference>
<feature type="transmembrane region" description="Helical" evidence="6">
    <location>
        <begin position="156"/>
        <end position="175"/>
    </location>
</feature>
<dbReference type="InterPro" id="IPR052536">
    <property type="entry name" value="ABC-4_Integral_Memb_Prot"/>
</dbReference>
<reference evidence="9" key="1">
    <citation type="journal article" date="2014" name="Genome Announc.">
        <title>Draft genome sequence of Weissella oryzae SG25T, isolated from fermented rice grains.</title>
        <authorList>
            <person name="Tanizawa Y."/>
            <person name="Fujisawa T."/>
            <person name="Mochizuki T."/>
            <person name="Kaminuma E."/>
            <person name="Suzuki Y."/>
            <person name="Nakamura Y."/>
            <person name="Tohno M."/>
        </authorList>
    </citation>
    <scope>NUCLEOTIDE SEQUENCE [LARGE SCALE GENOMIC DNA]</scope>
    <source>
        <strain evidence="9">DSM 25784 / JCM 18191 / LMG 30913 / SG25</strain>
    </source>
</reference>
<organism evidence="8 9">
    <name type="scientific">Weissella oryzae (strain DSM 25784 / JCM 18191 / LMG 30913 / SG25)</name>
    <dbReference type="NCBI Taxonomy" id="1329250"/>
    <lineage>
        <taxon>Bacteria</taxon>
        <taxon>Bacillati</taxon>
        <taxon>Bacillota</taxon>
        <taxon>Bacilli</taxon>
        <taxon>Lactobacillales</taxon>
        <taxon>Lactobacillaceae</taxon>
        <taxon>Weissella</taxon>
    </lineage>
</organism>
<evidence type="ECO:0000256" key="5">
    <source>
        <dbReference type="ARBA" id="ARBA00023136"/>
    </source>
</evidence>
<feature type="transmembrane region" description="Helical" evidence="6">
    <location>
        <begin position="110"/>
        <end position="136"/>
    </location>
</feature>
<evidence type="ECO:0000256" key="4">
    <source>
        <dbReference type="ARBA" id="ARBA00022989"/>
    </source>
</evidence>
<dbReference type="Pfam" id="PF02687">
    <property type="entry name" value="FtsX"/>
    <property type="match status" value="1"/>
</dbReference>
<feature type="transmembrane region" description="Helical" evidence="6">
    <location>
        <begin position="535"/>
        <end position="561"/>
    </location>
</feature>
<evidence type="ECO:0000256" key="1">
    <source>
        <dbReference type="ARBA" id="ARBA00004651"/>
    </source>
</evidence>
<comment type="subcellular location">
    <subcellularLocation>
        <location evidence="1 6">Cell membrane</location>
        <topology evidence="1 6">Multi-pass membrane protein</topology>
    </subcellularLocation>
</comment>
<sequence length="664" mass="74928">MLSMKLAWNNIKKSLNNFAPFLMTTTVMYTILFIVVALSDSPSLDKLASPGNSIAAFMTFALAILTIFTAIILIYSYRFLQLQRSREFGLYDILGFGKFKIIMVAGCELIYSYFLTVFLGTLVGSILAKFLFLIFVNLIGGNYFNLIISFNVISKTALIFFSFFLFLFIIGAFIINRQAGLTLINANKKGETEPQANRLLALIAIILLGVGYGLALSVLNPIEALLRFAIAIVLVILGTYFFYISFITWYLKWRKSLKSYYTNKNFIPISSMLYRMKQNALGLASITILLSMALVTIVVTASIFFGTNNFVSQQFPQSARATLQVPLKTPTSAVTQKINQAASHAHVDIKQVKTVEIVYGLTFDNQNSTNKIINADHTAKTLETYKTLTVNLITQTDFKKLGNHLPNLVENQVGVYDLQGNKGEQLKTINWFGQPFKVKYHITHLTDYPESINYTNTILIVLPNNQLLSQAHLAYNKIAYAHNKSDNTKTLISLFNIPAAKTDAYYQAFNHLIDHTDSFSGFVSFKHVLAKQMKAIIGGFLFIGFVLSISFILGAALIIYYKQLTEGLQDKRSYEILQELGLSKIEISKSIAVQLRFIFLLPIIIMIVHFCFAYKMIQSSLTLFSINDSSLIMTISILTIAIIFLLYWLIYKLTSKVYYKIIER</sequence>
<keyword evidence="3 6" id="KW-0812">Transmembrane</keyword>
<keyword evidence="9" id="KW-1185">Reference proteome</keyword>
<protein>
    <submittedName>
        <fullName evidence="8">ABC transporter permease and substrate binding protein</fullName>
    </submittedName>
</protein>
<feature type="transmembrane region" description="Helical" evidence="6">
    <location>
        <begin position="629"/>
        <end position="650"/>
    </location>
</feature>
<dbReference type="eggNOG" id="COG0577">
    <property type="taxonomic scope" value="Bacteria"/>
</dbReference>
<keyword evidence="4 6" id="KW-1133">Transmembrane helix</keyword>
<feature type="transmembrane region" description="Helical" evidence="6">
    <location>
        <begin position="597"/>
        <end position="617"/>
    </location>
</feature>
<keyword evidence="5 6" id="KW-0472">Membrane</keyword>
<dbReference type="GO" id="GO:0005886">
    <property type="term" value="C:plasma membrane"/>
    <property type="evidence" value="ECO:0007669"/>
    <property type="project" value="UniProtKB-SubCell"/>
</dbReference>
<dbReference type="EMBL" id="DF820484">
    <property type="protein sequence ID" value="GAK30135.1"/>
    <property type="molecule type" value="Genomic_DNA"/>
</dbReference>
<dbReference type="STRING" id="1329250.WOSG25_012320"/>
<dbReference type="PIRSF" id="PIRSF018968">
    <property type="entry name" value="ABC_permease_BceB"/>
    <property type="match status" value="1"/>
</dbReference>
<evidence type="ECO:0000313" key="9">
    <source>
        <dbReference type="Proteomes" id="UP000030643"/>
    </source>
</evidence>
<dbReference type="OrthoDB" id="1705903at2"/>
<evidence type="ECO:0000256" key="3">
    <source>
        <dbReference type="ARBA" id="ARBA00022692"/>
    </source>
</evidence>
<dbReference type="InterPro" id="IPR027022">
    <property type="entry name" value="ABC_permease_BceB-typ"/>
</dbReference>
<evidence type="ECO:0000313" key="8">
    <source>
        <dbReference type="EMBL" id="GAK30135.1"/>
    </source>
</evidence>
<feature type="transmembrane region" description="Helical" evidence="6">
    <location>
        <begin position="196"/>
        <end position="219"/>
    </location>
</feature>
<dbReference type="Proteomes" id="UP000030643">
    <property type="component" value="Unassembled WGS sequence"/>
</dbReference>
<name>A0A069CQZ0_WEIOS</name>
<dbReference type="AlphaFoldDB" id="A0A069CQZ0"/>
<feature type="transmembrane region" description="Helical" evidence="6">
    <location>
        <begin position="21"/>
        <end position="39"/>
    </location>
</feature>
<feature type="transmembrane region" description="Helical" evidence="6">
    <location>
        <begin position="280"/>
        <end position="305"/>
    </location>
</feature>
<keyword evidence="6" id="KW-0813">Transport</keyword>
<feature type="domain" description="ABC3 transporter permease C-terminal" evidence="7">
    <location>
        <begin position="546"/>
        <end position="655"/>
    </location>
</feature>
<dbReference type="PANTHER" id="PTHR46795">
    <property type="entry name" value="ABC TRANSPORTER PERMEASE-RELATED-RELATED"/>
    <property type="match status" value="1"/>
</dbReference>
<comment type="similarity">
    <text evidence="6">Belongs to the ABC-4 integral membrane protein family.</text>
</comment>
<feature type="transmembrane region" description="Helical" evidence="6">
    <location>
        <begin position="54"/>
        <end position="77"/>
    </location>
</feature>
<evidence type="ECO:0000256" key="6">
    <source>
        <dbReference type="PIRNR" id="PIRNR018968"/>
    </source>
</evidence>
<dbReference type="InterPro" id="IPR003838">
    <property type="entry name" value="ABC3_permease_C"/>
</dbReference>
<gene>
    <name evidence="8" type="ORF">WOSG25_012320</name>
</gene>
<proteinExistence type="inferred from homology"/>
<dbReference type="GO" id="GO:0055085">
    <property type="term" value="P:transmembrane transport"/>
    <property type="evidence" value="ECO:0007669"/>
    <property type="project" value="UniProtKB-UniRule"/>
</dbReference>
<accession>A0A069CQZ0</accession>
<keyword evidence="2 6" id="KW-1003">Cell membrane</keyword>
<dbReference type="PANTHER" id="PTHR46795:SF3">
    <property type="entry name" value="ABC TRANSPORTER PERMEASE"/>
    <property type="match status" value="1"/>
</dbReference>
<feature type="transmembrane region" description="Helical" evidence="6">
    <location>
        <begin position="225"/>
        <end position="251"/>
    </location>
</feature>
<evidence type="ECO:0000259" key="7">
    <source>
        <dbReference type="Pfam" id="PF02687"/>
    </source>
</evidence>